<sequence length="728" mass="81408">MGNESSKNYRHRGSWKRRRADRSSESPINSCCTSTNFGCDDGCSTPGKRHCRHHGDCKDSQTFATSTQTDQKVPQSIADHSNLISAAPRLGRNCGFCNKPFDGDNISDIVIRPGERVRCCSVCFLNIHGPLQSVSFTPPANGNKENIQYQINPSRSLAQLMAASDPTNLAIQVLRMEQKLCQYDEKQAALESLRRSTEKRTLVITNALQRLDERLTTIHNLTLEKTSHPERAMEEKLEKCAADLRSLDVKTRSLDAKILVADRKRDLNENHVAALTENVRGIREQVNILEGKSKSQEEQIHDFSRRIVSAEESIRAANEKFLSFRSELEYIQEAIEKSDDKFDSLHATVQFNAKRTKEMETLFPAFQERISSVEEKVDVADGRLAARGVKVAEVTNKLADFESHFKATDEQLKKMEEKLAKISDLKAGLDDLTEKVRISQDNSRREELIEGCISPLRQNLRKVEQHILNVEREQIKLENQLARLVELQQQTTSRKVQFSHVHHSYGDLPLKKTKQYETEEKSDPSSPRTAVRQSDVSENVHAEESFSSDSSTEDALPPSSIASRPRSAPQKDALMPTRSFHSKTAPMQTHKTTNRALPEASSLENTIDVAVVPVSRPHTSPGLKKLKSALKTSSYSGFVPWDSAAGQKAAEEDNLPTTIPVQGDTPTRKSGFGSWLRDNNHSFKIPSMAKVEPTCVSKEPMRRSMSSLLMTRDGEDNVGSAGSESGDS</sequence>
<name>A0A9X6NGM0_HYPEX</name>
<dbReference type="Proteomes" id="UP000192578">
    <property type="component" value="Unassembled WGS sequence"/>
</dbReference>
<feature type="compositionally biased region" description="Polar residues" evidence="2">
    <location>
        <begin position="585"/>
        <end position="595"/>
    </location>
</feature>
<dbReference type="SUPFAM" id="SSF57997">
    <property type="entry name" value="Tropomyosin"/>
    <property type="match status" value="1"/>
</dbReference>
<feature type="compositionally biased region" description="Basic residues" evidence="2">
    <location>
        <begin position="8"/>
        <end position="20"/>
    </location>
</feature>
<evidence type="ECO:0000313" key="4">
    <source>
        <dbReference type="Proteomes" id="UP000192578"/>
    </source>
</evidence>
<gene>
    <name evidence="3" type="ORF">BV898_18103</name>
</gene>
<organism evidence="3 4">
    <name type="scientific">Hypsibius exemplaris</name>
    <name type="common">Freshwater tardigrade</name>
    <dbReference type="NCBI Taxonomy" id="2072580"/>
    <lineage>
        <taxon>Eukaryota</taxon>
        <taxon>Metazoa</taxon>
        <taxon>Ecdysozoa</taxon>
        <taxon>Tardigrada</taxon>
        <taxon>Eutardigrada</taxon>
        <taxon>Parachela</taxon>
        <taxon>Hypsibioidea</taxon>
        <taxon>Hypsibiidae</taxon>
        <taxon>Hypsibius</taxon>
    </lineage>
</organism>
<feature type="compositionally biased region" description="Low complexity" evidence="2">
    <location>
        <begin position="545"/>
        <end position="568"/>
    </location>
</feature>
<feature type="compositionally biased region" description="Basic and acidic residues" evidence="2">
    <location>
        <begin position="514"/>
        <end position="523"/>
    </location>
</feature>
<reference evidence="4" key="1">
    <citation type="submission" date="2017-01" db="EMBL/GenBank/DDBJ databases">
        <title>Comparative genomics of anhydrobiosis in the tardigrade Hypsibius dujardini.</title>
        <authorList>
            <person name="Yoshida Y."/>
            <person name="Koutsovoulos G."/>
            <person name="Laetsch D."/>
            <person name="Stevens L."/>
            <person name="Kumar S."/>
            <person name="Horikawa D."/>
            <person name="Ishino K."/>
            <person name="Komine S."/>
            <person name="Tomita M."/>
            <person name="Blaxter M."/>
            <person name="Arakawa K."/>
        </authorList>
    </citation>
    <scope>NUCLEOTIDE SEQUENCE [LARGE SCALE GENOMIC DNA]</scope>
    <source>
        <strain evidence="4">Z151</strain>
    </source>
</reference>
<proteinExistence type="predicted"/>
<evidence type="ECO:0000313" key="3">
    <source>
        <dbReference type="EMBL" id="OWA53682.1"/>
    </source>
</evidence>
<protein>
    <submittedName>
        <fullName evidence="3">Uncharacterized protein</fullName>
    </submittedName>
</protein>
<feature type="region of interest" description="Disordered" evidence="2">
    <location>
        <begin position="507"/>
        <end position="596"/>
    </location>
</feature>
<dbReference type="Gene3D" id="1.20.5.170">
    <property type="match status" value="1"/>
</dbReference>
<dbReference type="EMBL" id="MTYJ01000338">
    <property type="protein sequence ID" value="OWA53682.1"/>
    <property type="molecule type" value="Genomic_DNA"/>
</dbReference>
<feature type="coiled-coil region" evidence="1">
    <location>
        <begin position="460"/>
        <end position="490"/>
    </location>
</feature>
<keyword evidence="4" id="KW-1185">Reference proteome</keyword>
<dbReference type="AlphaFoldDB" id="A0A9X6NGM0"/>
<accession>A0A9X6NGM0</accession>
<feature type="coiled-coil region" evidence="1">
    <location>
        <begin position="398"/>
        <end position="435"/>
    </location>
</feature>
<keyword evidence="1" id="KW-0175">Coiled coil</keyword>
<dbReference type="OrthoDB" id="10633000at2759"/>
<feature type="coiled-coil region" evidence="1">
    <location>
        <begin position="272"/>
        <end position="320"/>
    </location>
</feature>
<feature type="region of interest" description="Disordered" evidence="2">
    <location>
        <begin position="1"/>
        <end position="28"/>
    </location>
</feature>
<comment type="caution">
    <text evidence="3">The sequence shown here is derived from an EMBL/GenBank/DDBJ whole genome shotgun (WGS) entry which is preliminary data.</text>
</comment>
<feature type="region of interest" description="Disordered" evidence="2">
    <location>
        <begin position="694"/>
        <end position="728"/>
    </location>
</feature>
<evidence type="ECO:0000256" key="2">
    <source>
        <dbReference type="SAM" id="MobiDB-lite"/>
    </source>
</evidence>
<feature type="compositionally biased region" description="Polar residues" evidence="2">
    <location>
        <begin position="524"/>
        <end position="537"/>
    </location>
</feature>
<evidence type="ECO:0000256" key="1">
    <source>
        <dbReference type="SAM" id="Coils"/>
    </source>
</evidence>